<evidence type="ECO:0000259" key="2">
    <source>
        <dbReference type="Pfam" id="PF25526"/>
    </source>
</evidence>
<evidence type="ECO:0000313" key="4">
    <source>
        <dbReference type="Proteomes" id="UP000281553"/>
    </source>
</evidence>
<dbReference type="Proteomes" id="UP000281553">
    <property type="component" value="Unassembled WGS sequence"/>
</dbReference>
<proteinExistence type="predicted"/>
<feature type="domain" description="Liprin-alpha CC2" evidence="2">
    <location>
        <begin position="2"/>
        <end position="48"/>
    </location>
</feature>
<dbReference type="AlphaFoldDB" id="A0A3P7LGF3"/>
<dbReference type="Pfam" id="PF25526">
    <property type="entry name" value="LIP-1"/>
    <property type="match status" value="1"/>
</dbReference>
<keyword evidence="4" id="KW-1185">Reference proteome</keyword>
<keyword evidence="1" id="KW-0175">Coiled coil</keyword>
<evidence type="ECO:0000256" key="1">
    <source>
        <dbReference type="SAM" id="Coils"/>
    </source>
</evidence>
<dbReference type="InterPro" id="IPR057892">
    <property type="entry name" value="LIP-1_CC2"/>
</dbReference>
<feature type="coiled-coil region" evidence="1">
    <location>
        <begin position="28"/>
        <end position="62"/>
    </location>
</feature>
<dbReference type="OrthoDB" id="6287952at2759"/>
<sequence>MTVDKLLLESNERLQTHLREKMTVVEEKNHLTAELDRVRRQLEVIQSDRDRLLTDIERLKRQASLTESLDLGALNTLKRFTTKCRINLLPASFNAAVANRPASQFLWQYKYAEPLHDPLRCVYY</sequence>
<evidence type="ECO:0000313" key="3">
    <source>
        <dbReference type="EMBL" id="VDN15874.1"/>
    </source>
</evidence>
<organism evidence="3 4">
    <name type="scientific">Dibothriocephalus latus</name>
    <name type="common">Fish tapeworm</name>
    <name type="synonym">Diphyllobothrium latum</name>
    <dbReference type="NCBI Taxonomy" id="60516"/>
    <lineage>
        <taxon>Eukaryota</taxon>
        <taxon>Metazoa</taxon>
        <taxon>Spiralia</taxon>
        <taxon>Lophotrochozoa</taxon>
        <taxon>Platyhelminthes</taxon>
        <taxon>Cestoda</taxon>
        <taxon>Eucestoda</taxon>
        <taxon>Diphyllobothriidea</taxon>
        <taxon>Diphyllobothriidae</taxon>
        <taxon>Dibothriocephalus</taxon>
    </lineage>
</organism>
<dbReference type="EMBL" id="UYRU01063931">
    <property type="protein sequence ID" value="VDN15874.1"/>
    <property type="molecule type" value="Genomic_DNA"/>
</dbReference>
<accession>A0A3P7LGF3</accession>
<reference evidence="3 4" key="1">
    <citation type="submission" date="2018-11" db="EMBL/GenBank/DDBJ databases">
        <authorList>
            <consortium name="Pathogen Informatics"/>
        </authorList>
    </citation>
    <scope>NUCLEOTIDE SEQUENCE [LARGE SCALE GENOMIC DNA]</scope>
</reference>
<name>A0A3P7LGF3_DIBLA</name>
<protein>
    <recommendedName>
        <fullName evidence="2">Liprin-alpha CC2 domain-containing protein</fullName>
    </recommendedName>
</protein>
<gene>
    <name evidence="3" type="ORF">DILT_LOCUS11705</name>
</gene>